<evidence type="ECO:0000313" key="2">
    <source>
        <dbReference type="Proteomes" id="UP000069697"/>
    </source>
</evidence>
<name>A0A124DYN3_PAEAM</name>
<dbReference type="Proteomes" id="UP000069697">
    <property type="component" value="Unassembled WGS sequence"/>
</dbReference>
<organism evidence="1 2">
    <name type="scientific">Paenibacillus amylolyticus</name>
    <dbReference type="NCBI Taxonomy" id="1451"/>
    <lineage>
        <taxon>Bacteria</taxon>
        <taxon>Bacillati</taxon>
        <taxon>Bacillota</taxon>
        <taxon>Bacilli</taxon>
        <taxon>Bacillales</taxon>
        <taxon>Paenibacillaceae</taxon>
        <taxon>Paenibacillus</taxon>
    </lineage>
</organism>
<gene>
    <name evidence="1" type="ORF">PAHA3_4891</name>
</gene>
<dbReference type="GO" id="GO:0046983">
    <property type="term" value="F:protein dimerization activity"/>
    <property type="evidence" value="ECO:0007669"/>
    <property type="project" value="InterPro"/>
</dbReference>
<dbReference type="EMBL" id="BCNV01000006">
    <property type="protein sequence ID" value="GAS84770.1"/>
    <property type="molecule type" value="Genomic_DNA"/>
</dbReference>
<reference evidence="2" key="2">
    <citation type="submission" date="2016-01" db="EMBL/GenBank/DDBJ databases">
        <title>Draft Genome Sequence of Paenibacillus amylolyticus Heshi-A3 that Was Isolated from Fermented Rice Bran with Aging Salted Mackerel, Which Was Named Heshiko as Traditional Fermented Seafood in Japan.</title>
        <authorList>
            <person name="Akuzawa S."/>
            <person name="Nakagawa J."/>
            <person name="Kanekatsu T."/>
            <person name="Kubota E."/>
            <person name="Ohtake R."/>
            <person name="Suzuki T."/>
            <person name="Kanesaki Y."/>
        </authorList>
    </citation>
    <scope>NUCLEOTIDE SEQUENCE [LARGE SCALE GENOMIC DNA]</scope>
    <source>
        <strain evidence="2">Heshi-A3</strain>
    </source>
</reference>
<reference evidence="1 2" key="1">
    <citation type="journal article" date="2016" name="Genome Announc.">
        <title>Draft Genome Sequence of Paenibacillus amylolyticus Heshi-A3, Isolated from Fermented Rice Bran in a Japanese Fermented Seafood Dish.</title>
        <authorList>
            <person name="Akuzawa S."/>
            <person name="Nagaoka J."/>
            <person name="Kanekatsu M."/>
            <person name="Kubota E."/>
            <person name="Ohtake R."/>
            <person name="Suzuki T."/>
            <person name="Kanesaki Y."/>
        </authorList>
    </citation>
    <scope>NUCLEOTIDE SEQUENCE [LARGE SCALE GENOMIC DNA]</scope>
    <source>
        <strain evidence="1 2">Heshi-A3</strain>
    </source>
</reference>
<dbReference type="AlphaFoldDB" id="A0A124DYN3"/>
<dbReference type="Pfam" id="PF09388">
    <property type="entry name" value="SpoOE-like"/>
    <property type="match status" value="1"/>
</dbReference>
<dbReference type="SUPFAM" id="SSF140500">
    <property type="entry name" value="BAS1536-like"/>
    <property type="match status" value="1"/>
</dbReference>
<evidence type="ECO:0008006" key="3">
    <source>
        <dbReference type="Google" id="ProtNLM"/>
    </source>
</evidence>
<dbReference type="InterPro" id="IPR036638">
    <property type="entry name" value="HLH_DNA-bd_sf"/>
</dbReference>
<dbReference type="InterPro" id="IPR037208">
    <property type="entry name" value="Spo0E-like_sf"/>
</dbReference>
<dbReference type="InterPro" id="IPR018540">
    <property type="entry name" value="Spo0E-like"/>
</dbReference>
<sequence length="57" mass="6888">MSELIQIRDQIEQSKQYLSLLAEQHGMQDYKVLQQSRVLDELINRYIRLAKNNLKRK</sequence>
<evidence type="ECO:0000313" key="1">
    <source>
        <dbReference type="EMBL" id="GAS84770.1"/>
    </source>
</evidence>
<proteinExistence type="predicted"/>
<comment type="caution">
    <text evidence="1">The sequence shown here is derived from an EMBL/GenBank/DDBJ whole genome shotgun (WGS) entry which is preliminary data.</text>
</comment>
<dbReference type="Gene3D" id="4.10.280.10">
    <property type="entry name" value="Helix-loop-helix DNA-binding domain"/>
    <property type="match status" value="1"/>
</dbReference>
<dbReference type="RefSeq" id="WP_167350942.1">
    <property type="nucleotide sequence ID" value="NZ_BCNV01000006.1"/>
</dbReference>
<accession>A0A124DYN3</accession>
<protein>
    <recommendedName>
        <fullName evidence="3">Aspartyl-phosphate phosphatase Spo0E family protein</fullName>
    </recommendedName>
</protein>
<dbReference type="GO" id="GO:0043937">
    <property type="term" value="P:regulation of sporulation"/>
    <property type="evidence" value="ECO:0007669"/>
    <property type="project" value="InterPro"/>
</dbReference>